<name>A0ABQ2K0Y6_9ACTN</name>
<dbReference type="Pfam" id="PF01478">
    <property type="entry name" value="Peptidase_A24"/>
    <property type="match status" value="1"/>
</dbReference>
<dbReference type="InterPro" id="IPR014032">
    <property type="entry name" value="Peptidase_A24A_bac"/>
</dbReference>
<dbReference type="PRINTS" id="PR00864">
    <property type="entry name" value="PREPILNPTASE"/>
</dbReference>
<dbReference type="PANTHER" id="PTHR30487:SF0">
    <property type="entry name" value="PREPILIN LEADER PEPTIDASE_N-METHYLTRANSFERASE-RELATED"/>
    <property type="match status" value="1"/>
</dbReference>
<evidence type="ECO:0000256" key="1">
    <source>
        <dbReference type="ARBA" id="ARBA00005801"/>
    </source>
</evidence>
<dbReference type="PANTHER" id="PTHR30487">
    <property type="entry name" value="TYPE 4 PREPILIN-LIKE PROTEINS LEADER PEPTIDE-PROCESSING ENZYME"/>
    <property type="match status" value="1"/>
</dbReference>
<gene>
    <name evidence="5" type="ORF">GCM10012285_60550</name>
</gene>
<comment type="caution">
    <text evidence="5">The sequence shown here is derived from an EMBL/GenBank/DDBJ whole genome shotgun (WGS) entry which is preliminary data.</text>
</comment>
<keyword evidence="3" id="KW-0472">Membrane</keyword>
<comment type="similarity">
    <text evidence="1 2">Belongs to the peptidase A24 family.</text>
</comment>
<dbReference type="EMBL" id="BMND01000041">
    <property type="protein sequence ID" value="GGN61513.1"/>
    <property type="molecule type" value="Genomic_DNA"/>
</dbReference>
<sequence>MLGQLLATLVGLAAGAALRPVVVALAVPAGEPVSIPCMACSPCPGATWRPYALRLLPPGGRCSTCRVRLCAPWLPELTTAAAFAAVAAGGTEGWYAAAQYWLALIGSALLLVDSAVQRLPDALTLPAAVGTFTLLTVASAHHEPGSLGRALAAAAAAGVLFTVLALGGMGLGDAKLVISLSALLGWHSWHVALLGLMMSFLLAAVVAVFLLLARRSTRKSTMAFGPFLIIGTLAALLAHS</sequence>
<accession>A0ABQ2K0Y6</accession>
<proteinExistence type="inferred from homology"/>
<evidence type="ECO:0000313" key="5">
    <source>
        <dbReference type="EMBL" id="GGN61513.1"/>
    </source>
</evidence>
<feature type="transmembrane region" description="Helical" evidence="3">
    <location>
        <begin position="220"/>
        <end position="238"/>
    </location>
</feature>
<protein>
    <recommendedName>
        <fullName evidence="4">Prepilin type IV endopeptidase peptidase domain-containing protein</fullName>
    </recommendedName>
</protein>
<evidence type="ECO:0000256" key="2">
    <source>
        <dbReference type="RuleBase" id="RU003793"/>
    </source>
</evidence>
<keyword evidence="6" id="KW-1185">Reference proteome</keyword>
<organism evidence="5 6">
    <name type="scientific">Streptomyces kronopolitis</name>
    <dbReference type="NCBI Taxonomy" id="1612435"/>
    <lineage>
        <taxon>Bacteria</taxon>
        <taxon>Bacillati</taxon>
        <taxon>Actinomycetota</taxon>
        <taxon>Actinomycetes</taxon>
        <taxon>Kitasatosporales</taxon>
        <taxon>Streptomycetaceae</taxon>
        <taxon>Streptomyces</taxon>
    </lineage>
</organism>
<evidence type="ECO:0000256" key="3">
    <source>
        <dbReference type="SAM" id="Phobius"/>
    </source>
</evidence>
<keyword evidence="3" id="KW-1133">Transmembrane helix</keyword>
<reference evidence="6" key="1">
    <citation type="journal article" date="2019" name="Int. J. Syst. Evol. Microbiol.">
        <title>The Global Catalogue of Microorganisms (GCM) 10K type strain sequencing project: providing services to taxonomists for standard genome sequencing and annotation.</title>
        <authorList>
            <consortium name="The Broad Institute Genomics Platform"/>
            <consortium name="The Broad Institute Genome Sequencing Center for Infectious Disease"/>
            <person name="Wu L."/>
            <person name="Ma J."/>
        </authorList>
    </citation>
    <scope>NUCLEOTIDE SEQUENCE [LARGE SCALE GENOMIC DNA]</scope>
    <source>
        <strain evidence="6">CGMCC 4.7323</strain>
    </source>
</reference>
<evidence type="ECO:0000259" key="4">
    <source>
        <dbReference type="Pfam" id="PF01478"/>
    </source>
</evidence>
<dbReference type="Gene3D" id="1.20.120.1220">
    <property type="match status" value="1"/>
</dbReference>
<evidence type="ECO:0000313" key="6">
    <source>
        <dbReference type="Proteomes" id="UP000600080"/>
    </source>
</evidence>
<feature type="transmembrane region" description="Helical" evidence="3">
    <location>
        <begin position="150"/>
        <end position="171"/>
    </location>
</feature>
<keyword evidence="3" id="KW-0812">Transmembrane</keyword>
<dbReference type="InterPro" id="IPR000045">
    <property type="entry name" value="Prepilin_IV_endopep_pep"/>
</dbReference>
<feature type="transmembrane region" description="Helical" evidence="3">
    <location>
        <begin position="191"/>
        <end position="213"/>
    </location>
</feature>
<feature type="domain" description="Prepilin type IV endopeptidase peptidase" evidence="4">
    <location>
        <begin position="105"/>
        <end position="208"/>
    </location>
</feature>
<dbReference type="InterPro" id="IPR050882">
    <property type="entry name" value="Prepilin_peptidase/N-MTase"/>
</dbReference>
<dbReference type="Proteomes" id="UP000600080">
    <property type="component" value="Unassembled WGS sequence"/>
</dbReference>